<reference evidence="9" key="1">
    <citation type="submission" date="2015-06" db="EMBL/GenBank/DDBJ databases">
        <authorList>
            <person name="Radhakrishnan Rajesh"/>
            <person name="Underwood Anthony"/>
            <person name="Al-Shahib Ali"/>
        </authorList>
    </citation>
    <scope>NUCLEOTIDE SEQUENCE [LARGE SCALE GENOMIC DNA]</scope>
    <source>
        <strain evidence="9">P19_London_7_VIM_2_05_10</strain>
    </source>
</reference>
<dbReference type="EMBL" id="WOAD01000037">
    <property type="protein sequence ID" value="MUI38899.1"/>
    <property type="molecule type" value="Genomic_DNA"/>
</dbReference>
<dbReference type="InterPro" id="IPR050855">
    <property type="entry name" value="NDM-1-like"/>
</dbReference>
<evidence type="ECO:0000313" key="11">
    <source>
        <dbReference type="Proteomes" id="UP000284767"/>
    </source>
</evidence>
<keyword evidence="1" id="KW-0732">Signal</keyword>
<reference evidence="8" key="8">
    <citation type="submission" date="2023-06" db="EMBL/GenBank/DDBJ databases">
        <authorList>
            <consortium name="Clinical and Environmental Microbiology Branch: Whole genome sequencing antimicrobial resistance pathogens in the healthcare setting"/>
        </authorList>
    </citation>
    <scope>NUCLEOTIDE SEQUENCE</scope>
    <source>
        <strain evidence="8">2021CK-01020</strain>
    </source>
</reference>
<evidence type="ECO:0000313" key="4">
    <source>
        <dbReference type="EMBL" id="MUI38899.1"/>
    </source>
</evidence>
<dbReference type="eggNOG" id="COG0491">
    <property type="taxonomic scope" value="Bacteria"/>
</dbReference>
<dbReference type="EMBL" id="CVVU01000259">
    <property type="protein sequence ID" value="CRP98257.1"/>
    <property type="molecule type" value="Genomic_DNA"/>
</dbReference>
<name>A0A072ZH26_PSEAI</name>
<dbReference type="EMBL" id="NFFZ01000007">
    <property type="protein sequence ID" value="OTI61275.1"/>
    <property type="molecule type" value="Genomic_DNA"/>
</dbReference>
<reference evidence="8" key="9">
    <citation type="submission" date="2023-10" db="EMBL/GenBank/DDBJ databases">
        <title>Pathogen: clinical or host-associated sample.</title>
        <authorList>
            <person name="Hergert J."/>
            <person name="Casey R."/>
            <person name="Wagner J."/>
            <person name="Young E.L."/>
            <person name="Oakeson K.F."/>
        </authorList>
    </citation>
    <scope>NUCLEOTIDE SEQUENCE</scope>
    <source>
        <strain evidence="8">2021CK-01020</strain>
    </source>
</reference>
<dbReference type="PANTHER" id="PTHR42951">
    <property type="entry name" value="METALLO-BETA-LACTAMASE DOMAIN-CONTAINING"/>
    <property type="match status" value="1"/>
</dbReference>
<dbReference type="SMART" id="SM00849">
    <property type="entry name" value="Lactamase_B"/>
    <property type="match status" value="1"/>
</dbReference>
<reference evidence="6 10" key="3">
    <citation type="submission" date="2017-05" db="EMBL/GenBank/DDBJ databases">
        <authorList>
            <person name="Song R."/>
            <person name="Chenine A.L."/>
            <person name="Ruprecht R.M."/>
        </authorList>
    </citation>
    <scope>NUCLEOTIDE SEQUENCE [LARGE SCALE GENOMIC DNA]</scope>
    <source>
        <strain evidence="6 10">S567_C10_BS</strain>
    </source>
</reference>
<reference evidence="5" key="7">
    <citation type="submission" date="2020-01" db="EMBL/GenBank/DDBJ databases">
        <title>Bacteria Cultured from War Wounds Associated with the Conflict in Eastern Ukraine.</title>
        <authorList>
            <person name="Snesrud E."/>
            <person name="Galac M.R."/>
            <person name="Mc Gann P."/>
            <person name="Valentine K."/>
            <person name="Viacheslav K."/>
        </authorList>
    </citation>
    <scope>NUCLEOTIDE SEQUENCE</scope>
    <source>
        <strain evidence="5">VNMU148</strain>
    </source>
</reference>
<reference evidence="4 12" key="6">
    <citation type="submission" date="2019-11" db="EMBL/GenBank/DDBJ databases">
        <title>Genomes of ocular Pseudomonas aeruginosa isolates.</title>
        <authorList>
            <person name="Khan M."/>
            <person name="Rice S.A."/>
            <person name="Willcox M.D.P."/>
            <person name="Stapleton F."/>
        </authorList>
    </citation>
    <scope>NUCLEOTIDE SEQUENCE [LARGE SCALE GENOMIC DNA]</scope>
    <source>
        <strain evidence="4 12">PA221</strain>
    </source>
</reference>
<reference evidence="3" key="2">
    <citation type="submission" date="2015-06" db="EMBL/GenBank/DDBJ databases">
        <authorList>
            <person name="Radhakrishnan R."/>
            <person name="Underwood A."/>
            <person name="Al-Shahib A."/>
        </authorList>
    </citation>
    <scope>NUCLEOTIDE SEQUENCE</scope>
    <source>
        <strain evidence="3">P19_London_7_VIM_2_05_10</strain>
    </source>
</reference>
<reference evidence="7 11" key="4">
    <citation type="submission" date="2017-08" db="EMBL/GenBank/DDBJ databases">
        <authorList>
            <person name="Feschi L."/>
            <person name="Jeukens J."/>
            <person name="Emond-Rheault J.-G."/>
            <person name="Kukavica-Ibrulj I."/>
            <person name="Boyle B."/>
            <person name="Levesque R.C."/>
        </authorList>
    </citation>
    <scope>NUCLEOTIDE SEQUENCE [LARGE SCALE GENOMIC DNA]</scope>
    <source>
        <strain evidence="7 11">PA-W36</strain>
    </source>
</reference>
<dbReference type="InterPro" id="IPR036866">
    <property type="entry name" value="RibonucZ/Hydroxyglut_hydro"/>
</dbReference>
<dbReference type="KEGG" id="paeb:NCGM1900_0057"/>
<dbReference type="RefSeq" id="WP_003083599.1">
    <property type="nucleotide sequence ID" value="NZ_AP014622.1"/>
</dbReference>
<evidence type="ECO:0000313" key="8">
    <source>
        <dbReference type="EMBL" id="WOS78205.1"/>
    </source>
</evidence>
<dbReference type="OMA" id="QFQKNDA"/>
<evidence type="ECO:0000313" key="9">
    <source>
        <dbReference type="Proteomes" id="UP000045039"/>
    </source>
</evidence>
<evidence type="ECO:0000256" key="1">
    <source>
        <dbReference type="SAM" id="SignalP"/>
    </source>
</evidence>
<dbReference type="PANTHER" id="PTHR42951:SF14">
    <property type="entry name" value="METALLO-BETA-LACTAMASE SUPERFAMILY PROTEIN"/>
    <property type="match status" value="1"/>
</dbReference>
<dbReference type="EMBL" id="WXZT01000060">
    <property type="protein sequence ID" value="MZZ17756.1"/>
    <property type="molecule type" value="Genomic_DNA"/>
</dbReference>
<evidence type="ECO:0000313" key="10">
    <source>
        <dbReference type="Proteomes" id="UP000194857"/>
    </source>
</evidence>
<evidence type="ECO:0000313" key="12">
    <source>
        <dbReference type="Proteomes" id="UP000433532"/>
    </source>
</evidence>
<dbReference type="SMR" id="A0A072ZH26"/>
<gene>
    <name evidence="6" type="ORF">CAZ10_15475</name>
    <name evidence="4" type="ORF">GNQ48_28255</name>
    <name evidence="5" type="ORF">GUL26_36495</name>
    <name evidence="7" type="ORF">IPC1295_26335</name>
    <name evidence="8" type="ORF">L4V69_03480</name>
    <name evidence="3" type="ORF">PAERUG_P19_London_7_VIM_2_05_10_06251</name>
</gene>
<dbReference type="Pfam" id="PF00753">
    <property type="entry name" value="Lactamase_B"/>
    <property type="match status" value="1"/>
</dbReference>
<dbReference type="EMBL" id="NSNE01000019">
    <property type="protein sequence ID" value="RPM08659.1"/>
    <property type="molecule type" value="Genomic_DNA"/>
</dbReference>
<feature type="signal peptide" evidence="1">
    <location>
        <begin position="1"/>
        <end position="24"/>
    </location>
</feature>
<evidence type="ECO:0000313" key="6">
    <source>
        <dbReference type="EMBL" id="OTI61275.1"/>
    </source>
</evidence>
<dbReference type="Proteomes" id="UP000045039">
    <property type="component" value="Unassembled WGS sequence"/>
</dbReference>
<dbReference type="EMBL" id="CP136986">
    <property type="protein sequence ID" value="WOS78205.1"/>
    <property type="molecule type" value="Genomic_DNA"/>
</dbReference>
<reference evidence="7 11" key="5">
    <citation type="submission" date="2019-01" db="EMBL/GenBank/DDBJ databases">
        <title>The Pseudomonas aeruginosa pan-genome provides new insights on its population structure, horizontal gene transfer and pathogenicity.</title>
        <authorList>
            <person name="Freschi L."/>
            <person name="Vincent A.T."/>
            <person name="Jeukens J."/>
            <person name="Emond-Rheault J.-G."/>
            <person name="Kukavica-Ibrulj I."/>
            <person name="Dupont M.-J."/>
            <person name="Charette S.J."/>
            <person name="Boyle B."/>
            <person name="Levesque R.C."/>
        </authorList>
    </citation>
    <scope>NUCLEOTIDE SEQUENCE [LARGE SCALE GENOMIC DNA]</scope>
    <source>
        <strain evidence="7 11">PA-W36</strain>
    </source>
</reference>
<keyword evidence="5" id="KW-0378">Hydrolase</keyword>
<dbReference type="Proteomes" id="UP000644192">
    <property type="component" value="Unassembled WGS sequence"/>
</dbReference>
<accession>A0A1S1CA41</accession>
<dbReference type="CDD" id="cd07739">
    <property type="entry name" value="metallo-hydrolase-like_MBL-fold"/>
    <property type="match status" value="1"/>
</dbReference>
<dbReference type="Gene3D" id="3.60.15.10">
    <property type="entry name" value="Ribonuclease Z/Hydroxyacylglutathione hydrolase-like"/>
    <property type="match status" value="1"/>
</dbReference>
<dbReference type="AlphaFoldDB" id="A0A072ZH26"/>
<evidence type="ECO:0000313" key="7">
    <source>
        <dbReference type="EMBL" id="RPM08659.1"/>
    </source>
</evidence>
<proteinExistence type="predicted"/>
<feature type="chain" id="PRO_5015028047" evidence="1">
    <location>
        <begin position="25"/>
        <end position="295"/>
    </location>
</feature>
<feature type="domain" description="Metallo-beta-lactamase" evidence="2">
    <location>
        <begin position="44"/>
        <end position="229"/>
    </location>
</feature>
<evidence type="ECO:0000259" key="2">
    <source>
        <dbReference type="SMART" id="SM00849"/>
    </source>
</evidence>
<dbReference type="InterPro" id="IPR001279">
    <property type="entry name" value="Metallo-B-lactamas"/>
</dbReference>
<sequence length="295" mass="32023">MSRHGLLRSLFAAAALLGAAGVFAASAEPLRLEVYNPGEKAIFAVSSELLVGQREAMLIDAQFSRADAEQLVKRIQASGKTLSTIYISHGDPDFYFGLDVLKAAFPEAKILATAQTVAHIQATKDAKLAYWGPILKDNAPTSLVVPEPLKGDQLKLEGHALKVVDLKGPSPDRTVLWIPSLKTVVGGVLVESGSHVWTADTQTQASRQAWVAMLDRIEALQPRRVVPGHFTGEEPKGLDGVRFTRDYLKALEAELPKARDSAALVEAMKRRYPNLPGEEGLELSAKVLKGEMQWP</sequence>
<protein>
    <submittedName>
        <fullName evidence="5">MBL fold metallo-hydrolase</fullName>
    </submittedName>
    <submittedName>
        <fullName evidence="3">Metallo-beta-lactamase superfamily protein</fullName>
    </submittedName>
</protein>
<dbReference type="Proteomes" id="UP001297540">
    <property type="component" value="Chromosome"/>
</dbReference>
<evidence type="ECO:0000313" key="13">
    <source>
        <dbReference type="Proteomes" id="UP000644192"/>
    </source>
</evidence>
<accession>A0A072ZH26</accession>
<organism evidence="5 13">
    <name type="scientific">Pseudomonas aeruginosa</name>
    <dbReference type="NCBI Taxonomy" id="287"/>
    <lineage>
        <taxon>Bacteria</taxon>
        <taxon>Pseudomonadati</taxon>
        <taxon>Pseudomonadota</taxon>
        <taxon>Gammaproteobacteria</taxon>
        <taxon>Pseudomonadales</taxon>
        <taxon>Pseudomonadaceae</taxon>
        <taxon>Pseudomonas</taxon>
    </lineage>
</organism>
<dbReference type="Proteomes" id="UP000433532">
    <property type="component" value="Unassembled WGS sequence"/>
</dbReference>
<evidence type="ECO:0000313" key="3">
    <source>
        <dbReference type="EMBL" id="CRP98257.1"/>
    </source>
</evidence>
<dbReference type="GO" id="GO:0016787">
    <property type="term" value="F:hydrolase activity"/>
    <property type="evidence" value="ECO:0007669"/>
    <property type="project" value="UniProtKB-KW"/>
</dbReference>
<dbReference type="Proteomes" id="UP000194857">
    <property type="component" value="Unassembled WGS sequence"/>
</dbReference>
<dbReference type="Proteomes" id="UP000284767">
    <property type="component" value="Unassembled WGS sequence"/>
</dbReference>
<evidence type="ECO:0000313" key="5">
    <source>
        <dbReference type="EMBL" id="MZZ17756.1"/>
    </source>
</evidence>
<dbReference type="SUPFAM" id="SSF56281">
    <property type="entry name" value="Metallo-hydrolase/oxidoreductase"/>
    <property type="match status" value="1"/>
</dbReference>